<keyword evidence="3" id="KW-1185">Reference proteome</keyword>
<comment type="caution">
    <text evidence="2">The sequence shown here is derived from an EMBL/GenBank/DDBJ whole genome shotgun (WGS) entry which is preliminary data.</text>
</comment>
<dbReference type="Proteomes" id="UP000237968">
    <property type="component" value="Unassembled WGS sequence"/>
</dbReference>
<gene>
    <name evidence="2" type="ORF">ENSA5_36850</name>
</gene>
<dbReference type="EMBL" id="PVNK01000166">
    <property type="protein sequence ID" value="PRP95816.1"/>
    <property type="molecule type" value="Genomic_DNA"/>
</dbReference>
<organism evidence="2 3">
    <name type="scientific">Enhygromyxa salina</name>
    <dbReference type="NCBI Taxonomy" id="215803"/>
    <lineage>
        <taxon>Bacteria</taxon>
        <taxon>Pseudomonadati</taxon>
        <taxon>Myxococcota</taxon>
        <taxon>Polyangia</taxon>
        <taxon>Nannocystales</taxon>
        <taxon>Nannocystaceae</taxon>
        <taxon>Enhygromyxa</taxon>
    </lineage>
</organism>
<feature type="compositionally biased region" description="Low complexity" evidence="1">
    <location>
        <begin position="44"/>
        <end position="55"/>
    </location>
</feature>
<reference evidence="2 3" key="1">
    <citation type="submission" date="2018-03" db="EMBL/GenBank/DDBJ databases">
        <title>Draft Genome Sequences of the Obligatory Marine Myxobacteria Enhygromyxa salina SWB005.</title>
        <authorList>
            <person name="Poehlein A."/>
            <person name="Moghaddam J.A."/>
            <person name="Harms H."/>
            <person name="Alanjari M."/>
            <person name="Koenig G.M."/>
            <person name="Daniel R."/>
            <person name="Schaeberle T.F."/>
        </authorList>
    </citation>
    <scope>NUCLEOTIDE SEQUENCE [LARGE SCALE GENOMIC DNA]</scope>
    <source>
        <strain evidence="2 3">SWB005</strain>
    </source>
</reference>
<protein>
    <submittedName>
        <fullName evidence="2">Uncharacterized protein</fullName>
    </submittedName>
</protein>
<name>A0A2S9XSJ3_9BACT</name>
<dbReference type="OrthoDB" id="9177882at2"/>
<evidence type="ECO:0000313" key="3">
    <source>
        <dbReference type="Proteomes" id="UP000237968"/>
    </source>
</evidence>
<evidence type="ECO:0000313" key="2">
    <source>
        <dbReference type="EMBL" id="PRP95816.1"/>
    </source>
</evidence>
<evidence type="ECO:0000256" key="1">
    <source>
        <dbReference type="SAM" id="MobiDB-lite"/>
    </source>
</evidence>
<feature type="region of interest" description="Disordered" evidence="1">
    <location>
        <begin position="44"/>
        <end position="67"/>
    </location>
</feature>
<dbReference type="AlphaFoldDB" id="A0A2S9XSJ3"/>
<proteinExistence type="predicted"/>
<dbReference type="RefSeq" id="WP_106393023.1">
    <property type="nucleotide sequence ID" value="NZ_PVNK01000166.1"/>
</dbReference>
<accession>A0A2S9XSJ3</accession>
<sequence length="504" mass="56470">MRASDEVRAAAARTLGSKLALPWTRAWPALTLLSFTLACPKKAPDPGAAAEAEAGQPSTVRSPRGELDDQAIEPAAVTPLEVLYLAEPEGEGYAQVPIKFGPSLHSGKWLGLANGDASFMGPKHVIVNHFRSRPDHLGEGELINNVLLDVETGEVVAEFEYGRYVQWHYGLAIVFKQGDEQPYLLDAESGELVLAIPAGTHDYVYGENYWLRFSPIAKRVWIYAQDGEDTVHLYEWEELGAPPELPNNPFPFLPEFWDPMYSDGRSLADHEEVQPKDRYWNDCPRAILKPPKGYECLDEDIEETLPLTDGWRLDVAHNWVFNRRDGRAADLSGLCPEADPAFSHILSRAPARVRVTCGEDPDVWMLWTPPDRVRRLDAEYARQVNAAELRTYFHGDTGRVVLKSPNPPDTQTEFDPKTLTRELIGTDYACSDLNFRAASKSSVYGIGCKRDGGRWIWFELVDTDQKLRSRFQATEMVVGQNDVAVAIVRRGGIDRVVRLGVRSR</sequence>